<feature type="region of interest" description="Disordered" evidence="7">
    <location>
        <begin position="891"/>
        <end position="948"/>
    </location>
</feature>
<evidence type="ECO:0000256" key="2">
    <source>
        <dbReference type="ARBA" id="ARBA00022448"/>
    </source>
</evidence>
<organism evidence="8">
    <name type="scientific">Fonticula alba</name>
    <name type="common">Slime mold</name>
    <dbReference type="NCBI Taxonomy" id="691883"/>
    <lineage>
        <taxon>Eukaryota</taxon>
        <taxon>Rotosphaerida</taxon>
        <taxon>Fonticulaceae</taxon>
        <taxon>Fonticula</taxon>
    </lineage>
</organism>
<dbReference type="GO" id="GO:0005770">
    <property type="term" value="C:late endosome"/>
    <property type="evidence" value="ECO:0007669"/>
    <property type="project" value="TreeGrafter"/>
</dbReference>
<evidence type="ECO:0000256" key="7">
    <source>
        <dbReference type="SAM" id="MobiDB-lite"/>
    </source>
</evidence>
<dbReference type="EMBL" id="KB932204">
    <property type="protein sequence ID" value="KCV70355.1"/>
    <property type="molecule type" value="Genomic_DNA"/>
</dbReference>
<dbReference type="GO" id="GO:0016197">
    <property type="term" value="P:endosomal transport"/>
    <property type="evidence" value="ECO:0007669"/>
    <property type="project" value="TreeGrafter"/>
</dbReference>
<feature type="region of interest" description="Disordered" evidence="7">
    <location>
        <begin position="1"/>
        <end position="20"/>
    </location>
</feature>
<dbReference type="GeneID" id="20527407"/>
<dbReference type="PANTHER" id="PTHR16082:SF2">
    <property type="entry name" value="AP-5 COMPLEX SUBUNIT MU-1"/>
    <property type="match status" value="1"/>
</dbReference>
<sequence length="948" mass="97838">MPVSWSDGDDRAAQSRRMVPAPEQPVLAMLDSLEGALDRAAAEVARERAALGRLLRQTAALPGAGSLSALGPGASAEELAGLLLGLPGGLVDFLLGLDGAGPAATSPAVDVAVPGAAAAPGAAVITTITGAPGPGPAPGVHLFGREIERLWRARQAATAMAAGSPPGRRPPGQEVQPAGPGLPACLEPLAACFEALAGGAPAAAALVRAMTYIHAVWIVDRESGEPVYSQILRPLPPAPASPTGPALKQLAACTTAEALSRTLLGQAAAQWAPPGAPVPTCTPTLYGPVVGISALLVPGSEWVFAVLPLYASPAEADSYHSLAHPEISVAHGFLRSLRSYVTLCFSRDKSAASSFGTHQERLSLWLRTTLPRALPFGRLIGSSALGLAFNRFALPPQSPDAEWDLTIVIRERVCGHLYASPHRPDEHAIRGAIYVRFSPGSQSRPAGLAAPRPPPCEVTLILRNVAYLRDALYSRCVTAADEGTRSRPAGLAAPRPPPCEVTLILRNVAYLRDALYSRCVTAADEGTSAAGGGDSRPGAGAGAGAASRTIVFSVSGDAGSGTALAEEDTTRDDWTRLSHYHVQLPAQLPALPILGFYQMSIGRAHVAEEDTTRDDWTRLSHYHVQLPAQLPALPILGFYQMSRAGPTAVRFMAQIKFNSKALQGLSGARLHSCRVLIPVIGNTPIARVDCIPSHGSVVLSPAPGGASMLVWNLTHPFPLEPGVSGRPQAGEAALQGSIHFAPSLSLLSRSAPDGAAPVASAMATAEPGSDSAPAFGLGDFFIVRFVVASAAMSRVELGEASVRPLAPGAPAMKTRILFSREVVSDDNEDAALDGDVQPVLNPEAQPVQRAEFRVWNSVEPLQPSGATGITPHLLPSMRALLLENTKEAVAGAAGAGGRAPAPGSGPSPSADNPVAVPAGLPGPAASTEASEDESWDDAGAEWPGVAQD</sequence>
<dbReference type="GO" id="GO:0005829">
    <property type="term" value="C:cytosol"/>
    <property type="evidence" value="ECO:0007669"/>
    <property type="project" value="TreeGrafter"/>
</dbReference>
<protein>
    <submittedName>
        <fullName evidence="8">Uncharacterized protein</fullName>
    </submittedName>
</protein>
<feature type="compositionally biased region" description="Low complexity" evidence="7">
    <location>
        <begin position="898"/>
        <end position="925"/>
    </location>
</feature>
<gene>
    <name evidence="8" type="ORF">H696_02682</name>
</gene>
<dbReference type="GO" id="GO:0005764">
    <property type="term" value="C:lysosome"/>
    <property type="evidence" value="ECO:0007669"/>
    <property type="project" value="TreeGrafter"/>
</dbReference>
<keyword evidence="3" id="KW-0653">Protein transport</keyword>
<evidence type="ECO:0000256" key="6">
    <source>
        <dbReference type="SAM" id="Coils"/>
    </source>
</evidence>
<reference evidence="8" key="1">
    <citation type="submission" date="2013-04" db="EMBL/GenBank/DDBJ databases">
        <title>The Genome Sequence of Fonticula alba ATCC 38817.</title>
        <authorList>
            <consortium name="The Broad Institute Genomics Platform"/>
            <person name="Russ C."/>
            <person name="Cuomo C."/>
            <person name="Burger G."/>
            <person name="Gray M.W."/>
            <person name="Holland P.W.H."/>
            <person name="King N."/>
            <person name="Lang F.B.F."/>
            <person name="Roger A.J."/>
            <person name="Ruiz-Trillo I."/>
            <person name="Brown M."/>
            <person name="Walker B."/>
            <person name="Young S."/>
            <person name="Zeng Q."/>
            <person name="Gargeya S."/>
            <person name="Fitzgerald M."/>
            <person name="Haas B."/>
            <person name="Abouelleil A."/>
            <person name="Allen A.W."/>
            <person name="Alvarado L."/>
            <person name="Arachchi H.M."/>
            <person name="Berlin A.M."/>
            <person name="Chapman S.B."/>
            <person name="Gainer-Dewar J."/>
            <person name="Goldberg J."/>
            <person name="Griggs A."/>
            <person name="Gujja S."/>
            <person name="Hansen M."/>
            <person name="Howarth C."/>
            <person name="Imamovic A."/>
            <person name="Ireland A."/>
            <person name="Larimer J."/>
            <person name="McCowan C."/>
            <person name="Murphy C."/>
            <person name="Pearson M."/>
            <person name="Poon T.W."/>
            <person name="Priest M."/>
            <person name="Roberts A."/>
            <person name="Saif S."/>
            <person name="Shea T."/>
            <person name="Sisk P."/>
            <person name="Sykes S."/>
            <person name="Wortman J."/>
            <person name="Nusbaum C."/>
            <person name="Birren B."/>
        </authorList>
    </citation>
    <scope>NUCLEOTIDE SEQUENCE [LARGE SCALE GENOMIC DNA]</scope>
    <source>
        <strain evidence="8">ATCC 38817</strain>
    </source>
</reference>
<comment type="subcellular location">
    <subcellularLocation>
        <location evidence="5">Endomembrane system</location>
        <topology evidence="5">Peripheral membrane protein</topology>
        <orientation evidence="5">Cytoplasmic side</orientation>
    </subcellularLocation>
</comment>
<dbReference type="RefSeq" id="XP_009494871.1">
    <property type="nucleotide sequence ID" value="XM_009496596.1"/>
</dbReference>
<dbReference type="GO" id="GO:0015031">
    <property type="term" value="P:protein transport"/>
    <property type="evidence" value="ECO:0007669"/>
    <property type="project" value="UniProtKB-KW"/>
</dbReference>
<evidence type="ECO:0000256" key="3">
    <source>
        <dbReference type="ARBA" id="ARBA00022927"/>
    </source>
</evidence>
<dbReference type="PANTHER" id="PTHR16082">
    <property type="entry name" value="AP-5 COMPLEX SUBUNIT MU-1"/>
    <property type="match status" value="1"/>
</dbReference>
<evidence type="ECO:0000256" key="5">
    <source>
        <dbReference type="ARBA" id="ARBA00029433"/>
    </source>
</evidence>
<proteinExistence type="inferred from homology"/>
<evidence type="ECO:0000313" key="8">
    <source>
        <dbReference type="EMBL" id="KCV70355.1"/>
    </source>
</evidence>
<feature type="compositionally biased region" description="Acidic residues" evidence="7">
    <location>
        <begin position="929"/>
        <end position="939"/>
    </location>
</feature>
<accession>A0A058Z7U7</accession>
<dbReference type="AlphaFoldDB" id="A0A058Z7U7"/>
<name>A0A058Z7U7_FONAL</name>
<dbReference type="Proteomes" id="UP000030693">
    <property type="component" value="Unassembled WGS sequence"/>
</dbReference>
<dbReference type="InterPro" id="IPR039591">
    <property type="entry name" value="AP5M1"/>
</dbReference>
<evidence type="ECO:0000313" key="9">
    <source>
        <dbReference type="Proteomes" id="UP000030693"/>
    </source>
</evidence>
<keyword evidence="4" id="KW-0472">Membrane</keyword>
<feature type="region of interest" description="Disordered" evidence="7">
    <location>
        <begin position="158"/>
        <end position="178"/>
    </location>
</feature>
<feature type="coiled-coil region" evidence="6">
    <location>
        <begin position="30"/>
        <end position="57"/>
    </location>
</feature>
<dbReference type="GO" id="GO:0030119">
    <property type="term" value="C:AP-type membrane coat adaptor complex"/>
    <property type="evidence" value="ECO:0007669"/>
    <property type="project" value="TreeGrafter"/>
</dbReference>
<keyword evidence="6" id="KW-0175">Coiled coil</keyword>
<keyword evidence="9" id="KW-1185">Reference proteome</keyword>
<feature type="compositionally biased region" description="Low complexity" evidence="7">
    <location>
        <begin position="158"/>
        <end position="172"/>
    </location>
</feature>
<evidence type="ECO:0000256" key="4">
    <source>
        <dbReference type="ARBA" id="ARBA00023136"/>
    </source>
</evidence>
<evidence type="ECO:0000256" key="1">
    <source>
        <dbReference type="ARBA" id="ARBA00005324"/>
    </source>
</evidence>
<keyword evidence="2" id="KW-0813">Transport</keyword>
<comment type="similarity">
    <text evidence="1">Belongs to the adaptor complexes medium subunit family.</text>
</comment>